<reference evidence="2" key="1">
    <citation type="journal article" date="2019" name="Int. J. Syst. Evol. Microbiol.">
        <title>The Global Catalogue of Microorganisms (GCM) 10K type strain sequencing project: providing services to taxonomists for standard genome sequencing and annotation.</title>
        <authorList>
            <consortium name="The Broad Institute Genomics Platform"/>
            <consortium name="The Broad Institute Genome Sequencing Center for Infectious Disease"/>
            <person name="Wu L."/>
            <person name="Ma J."/>
        </authorList>
    </citation>
    <scope>NUCLEOTIDE SEQUENCE [LARGE SCALE GENOMIC DNA]</scope>
    <source>
        <strain evidence="2">JCM 17975</strain>
    </source>
</reference>
<dbReference type="RefSeq" id="WP_253877882.1">
    <property type="nucleotide sequence ID" value="NZ_BAABHM010000005.1"/>
</dbReference>
<protein>
    <submittedName>
        <fullName evidence="1">HAD family hydrolase</fullName>
    </submittedName>
</protein>
<evidence type="ECO:0000313" key="2">
    <source>
        <dbReference type="Proteomes" id="UP001500843"/>
    </source>
</evidence>
<sequence length="225" mass="23550">MTDAAQLLNESAAVLLDFDGPVTPLMPAPANMHAADAARQALAAHGATPPDDIAATSDHLAVIRWTGTHVSEALADVENACTAAETNSARICTPTPGARALLAALHDAGTPVVIVSNNAAEPIRVYLERHGLTAYVRDVVGRPYLRPDLMKPEPHTVHRALTIAEASARSAVFIGDSVSDIEVARATGVRSIGYAKTVQRGTELRDAGADAVIDHMARLAAYPAE</sequence>
<accession>A0ABP8WM26</accession>
<dbReference type="Proteomes" id="UP001500843">
    <property type="component" value="Unassembled WGS sequence"/>
</dbReference>
<comment type="caution">
    <text evidence="1">The sequence shown here is derived from an EMBL/GenBank/DDBJ whole genome shotgun (WGS) entry which is preliminary data.</text>
</comment>
<dbReference type="EMBL" id="BAABHM010000005">
    <property type="protein sequence ID" value="GAA4692136.1"/>
    <property type="molecule type" value="Genomic_DNA"/>
</dbReference>
<gene>
    <name evidence="1" type="ORF">GCM10023198_08940</name>
</gene>
<evidence type="ECO:0000313" key="1">
    <source>
        <dbReference type="EMBL" id="GAA4692136.1"/>
    </source>
</evidence>
<dbReference type="Pfam" id="PF13419">
    <property type="entry name" value="HAD_2"/>
    <property type="match status" value="1"/>
</dbReference>
<dbReference type="InterPro" id="IPR036412">
    <property type="entry name" value="HAD-like_sf"/>
</dbReference>
<keyword evidence="2" id="KW-1185">Reference proteome</keyword>
<organism evidence="1 2">
    <name type="scientific">Promicromonospora umidemergens</name>
    <dbReference type="NCBI Taxonomy" id="629679"/>
    <lineage>
        <taxon>Bacteria</taxon>
        <taxon>Bacillati</taxon>
        <taxon>Actinomycetota</taxon>
        <taxon>Actinomycetes</taxon>
        <taxon>Micrococcales</taxon>
        <taxon>Promicromonosporaceae</taxon>
        <taxon>Promicromonospora</taxon>
    </lineage>
</organism>
<proteinExistence type="predicted"/>
<dbReference type="CDD" id="cd01427">
    <property type="entry name" value="HAD_like"/>
    <property type="match status" value="1"/>
</dbReference>
<name>A0ABP8WM26_9MICO</name>
<dbReference type="PANTHER" id="PTHR43434:SF1">
    <property type="entry name" value="PHOSPHOGLYCOLATE PHOSPHATASE"/>
    <property type="match status" value="1"/>
</dbReference>
<keyword evidence="1" id="KW-0378">Hydrolase</keyword>
<dbReference type="InterPro" id="IPR050155">
    <property type="entry name" value="HAD-like_hydrolase_sf"/>
</dbReference>
<dbReference type="SUPFAM" id="SSF56784">
    <property type="entry name" value="HAD-like"/>
    <property type="match status" value="1"/>
</dbReference>
<dbReference type="Gene3D" id="3.40.50.1000">
    <property type="entry name" value="HAD superfamily/HAD-like"/>
    <property type="match status" value="1"/>
</dbReference>
<dbReference type="PANTHER" id="PTHR43434">
    <property type="entry name" value="PHOSPHOGLYCOLATE PHOSPHATASE"/>
    <property type="match status" value="1"/>
</dbReference>
<dbReference type="InterPro" id="IPR023214">
    <property type="entry name" value="HAD_sf"/>
</dbReference>
<dbReference type="InterPro" id="IPR041492">
    <property type="entry name" value="HAD_2"/>
</dbReference>
<dbReference type="GO" id="GO:0016787">
    <property type="term" value="F:hydrolase activity"/>
    <property type="evidence" value="ECO:0007669"/>
    <property type="project" value="UniProtKB-KW"/>
</dbReference>